<organism evidence="2 3">
    <name type="scientific">Methylobacterium mesophilicum SR1.6/6</name>
    <dbReference type="NCBI Taxonomy" id="908290"/>
    <lineage>
        <taxon>Bacteria</taxon>
        <taxon>Pseudomonadati</taxon>
        <taxon>Pseudomonadota</taxon>
        <taxon>Alphaproteobacteria</taxon>
        <taxon>Hyphomicrobiales</taxon>
        <taxon>Methylobacteriaceae</taxon>
        <taxon>Methylobacterium</taxon>
    </lineage>
</organism>
<dbReference type="KEGG" id="mmes:MMSR116_06220"/>
<dbReference type="OrthoDB" id="8005408at2"/>
<protein>
    <submittedName>
        <fullName evidence="2">Uncharacterized protein</fullName>
    </submittedName>
</protein>
<evidence type="ECO:0000256" key="1">
    <source>
        <dbReference type="SAM" id="Phobius"/>
    </source>
</evidence>
<gene>
    <name evidence="2" type="ORF">MMSR116_06220</name>
</gene>
<keyword evidence="1" id="KW-0472">Membrane</keyword>
<accession>A0A6B9FES8</accession>
<reference evidence="2 3" key="2">
    <citation type="journal article" date="2013" name="Genome Announc.">
        <title>Draft Genome Sequence of Methylobacterium mesophilicum Strain SR1.6/6, Isolated from Citrus sinensis.</title>
        <authorList>
            <person name="Marinho Almeida D."/>
            <person name="Dini-Andreote F."/>
            <person name="Camargo Neves A.A."/>
            <person name="Juca Ramos R.T."/>
            <person name="Andreote F.D."/>
            <person name="Carneiro A.R."/>
            <person name="Oliveira de Souza Lima A."/>
            <person name="Caracciolo Gomes de Sa P.H."/>
            <person name="Ribeiro Barbosa M.S."/>
            <person name="Araujo W.L."/>
            <person name="Silva A."/>
        </authorList>
    </citation>
    <scope>NUCLEOTIDE SEQUENCE [LARGE SCALE GENOMIC DNA]</scope>
    <source>
        <strain evidence="2 3">SR1.6/6</strain>
    </source>
</reference>
<keyword evidence="1" id="KW-1133">Transmembrane helix</keyword>
<dbReference type="EMBL" id="CP043538">
    <property type="protein sequence ID" value="QGY01541.1"/>
    <property type="molecule type" value="Genomic_DNA"/>
</dbReference>
<dbReference type="Proteomes" id="UP000012488">
    <property type="component" value="Chromosome"/>
</dbReference>
<evidence type="ECO:0000313" key="2">
    <source>
        <dbReference type="EMBL" id="QGY01541.1"/>
    </source>
</evidence>
<evidence type="ECO:0000313" key="3">
    <source>
        <dbReference type="Proteomes" id="UP000012488"/>
    </source>
</evidence>
<dbReference type="RefSeq" id="WP_039892805.1">
    <property type="nucleotide sequence ID" value="NZ_CP043538.1"/>
</dbReference>
<dbReference type="AlphaFoldDB" id="A0A6B9FES8"/>
<name>A0A6B9FES8_9HYPH</name>
<feature type="transmembrane region" description="Helical" evidence="1">
    <location>
        <begin position="30"/>
        <end position="52"/>
    </location>
</feature>
<proteinExistence type="predicted"/>
<keyword evidence="1" id="KW-0812">Transmembrane</keyword>
<sequence>MDEDDYHGRFDPLWYDRAEPDLPPGLLLNVAAYLFLILMAAVVVAAHVYWMPDRVWCWVSRRIQRGGAVGGNRF</sequence>
<reference evidence="2 3" key="1">
    <citation type="journal article" date="2012" name="Genet. Mol. Biol.">
        <title>Analysis of 16S rRNA and mxaF genes revealing insights into Methylobacterium niche-specific plant association.</title>
        <authorList>
            <person name="Dourado M.N."/>
            <person name="Andreote F.D."/>
            <person name="Dini-Andreote F."/>
            <person name="Conti R."/>
            <person name="Araujo J.M."/>
            <person name="Araujo W.L."/>
        </authorList>
    </citation>
    <scope>NUCLEOTIDE SEQUENCE [LARGE SCALE GENOMIC DNA]</scope>
    <source>
        <strain evidence="2 3">SR1.6/6</strain>
    </source>
</reference>